<dbReference type="Proteomes" id="UP001441944">
    <property type="component" value="Unassembled WGS sequence"/>
</dbReference>
<dbReference type="EMBL" id="BAABWU010000007">
    <property type="protein sequence ID" value="GAA6196811.1"/>
    <property type="molecule type" value="Genomic_DNA"/>
</dbReference>
<dbReference type="Gene3D" id="3.90.420.10">
    <property type="entry name" value="Oxidoreductase, molybdopterin-binding domain"/>
    <property type="match status" value="1"/>
</dbReference>
<keyword evidence="4" id="KW-1185">Reference proteome</keyword>
<protein>
    <submittedName>
        <fullName evidence="3">Molybdopterin-dependent oxidoreductase</fullName>
    </submittedName>
</protein>
<dbReference type="Pfam" id="PF00174">
    <property type="entry name" value="Oxidored_molyb"/>
    <property type="match status" value="1"/>
</dbReference>
<gene>
    <name evidence="3" type="ORF">NBRC116598_22550</name>
</gene>
<evidence type="ECO:0000313" key="4">
    <source>
        <dbReference type="Proteomes" id="UP001441944"/>
    </source>
</evidence>
<dbReference type="RefSeq" id="WP_353400032.1">
    <property type="nucleotide sequence ID" value="NZ_BAABWU010000007.1"/>
</dbReference>
<feature type="domain" description="Oxidoreductase molybdopterin-binding" evidence="2">
    <location>
        <begin position="50"/>
        <end position="157"/>
    </location>
</feature>
<feature type="chain" id="PRO_5045479848" evidence="1">
    <location>
        <begin position="32"/>
        <end position="187"/>
    </location>
</feature>
<evidence type="ECO:0000256" key="1">
    <source>
        <dbReference type="SAM" id="SignalP"/>
    </source>
</evidence>
<dbReference type="InterPro" id="IPR000572">
    <property type="entry name" value="OxRdtase_Mopterin-bd_dom"/>
</dbReference>
<dbReference type="InterPro" id="IPR036374">
    <property type="entry name" value="OxRdtase_Mopterin-bd_sf"/>
</dbReference>
<keyword evidence="1" id="KW-0732">Signal</keyword>
<proteinExistence type="predicted"/>
<dbReference type="SUPFAM" id="SSF56524">
    <property type="entry name" value="Oxidoreductase molybdopterin-binding domain"/>
    <property type="match status" value="1"/>
</dbReference>
<evidence type="ECO:0000313" key="3">
    <source>
        <dbReference type="EMBL" id="GAA6196811.1"/>
    </source>
</evidence>
<evidence type="ECO:0000259" key="2">
    <source>
        <dbReference type="Pfam" id="PF00174"/>
    </source>
</evidence>
<comment type="caution">
    <text evidence="3">The sequence shown here is derived from an EMBL/GenBank/DDBJ whole genome shotgun (WGS) entry which is preliminary data.</text>
</comment>
<name>A0ABQ0ALT3_9RHOB</name>
<feature type="signal peptide" evidence="1">
    <location>
        <begin position="1"/>
        <end position="31"/>
    </location>
</feature>
<sequence length="187" mass="19860">MMIGGKKLLSLAFSGALAALVGLFGAGTALAGTATEDAAPAHQGEVLLTVSIEGDGAREEHLTLQDLQAFTAEHFETSTIWTTGTQSFTGVSLADLLAHFDVTAQTAGVTIEARAVNDYMVEVPLSDAVAGGPIVAYLRNGKTMSLRGKGPLWLIYPYDQNLSYRTEAVYSRSIWQLSHLTLGQKSE</sequence>
<accession>A0ABQ0ALT3</accession>
<reference evidence="3 4" key="1">
    <citation type="submission" date="2024-04" db="EMBL/GenBank/DDBJ databases">
        <title>Draft genome sequence of Pseudophaeobacter arcticus NBRC 116598.</title>
        <authorList>
            <person name="Miyakawa T."/>
            <person name="Kusuya Y."/>
            <person name="Miura T."/>
        </authorList>
    </citation>
    <scope>NUCLEOTIDE SEQUENCE [LARGE SCALE GENOMIC DNA]</scope>
    <source>
        <strain evidence="3 4">SU-CL00105</strain>
    </source>
</reference>
<organism evidence="3 4">
    <name type="scientific">Pseudophaeobacter arcticus</name>
    <dbReference type="NCBI Taxonomy" id="385492"/>
    <lineage>
        <taxon>Bacteria</taxon>
        <taxon>Pseudomonadati</taxon>
        <taxon>Pseudomonadota</taxon>
        <taxon>Alphaproteobacteria</taxon>
        <taxon>Rhodobacterales</taxon>
        <taxon>Paracoccaceae</taxon>
        <taxon>Pseudophaeobacter</taxon>
    </lineage>
</organism>